<evidence type="ECO:0000256" key="2">
    <source>
        <dbReference type="ARBA" id="ARBA00023125"/>
    </source>
</evidence>
<evidence type="ECO:0000256" key="3">
    <source>
        <dbReference type="ARBA" id="ARBA00023163"/>
    </source>
</evidence>
<dbReference type="PROSITE" id="PS50949">
    <property type="entry name" value="HTH_GNTR"/>
    <property type="match status" value="1"/>
</dbReference>
<dbReference type="Gene3D" id="1.10.10.10">
    <property type="entry name" value="Winged helix-like DNA-binding domain superfamily/Winged helix DNA-binding domain"/>
    <property type="match status" value="1"/>
</dbReference>
<proteinExistence type="predicted"/>
<dbReference type="InterPro" id="IPR036390">
    <property type="entry name" value="WH_DNA-bd_sf"/>
</dbReference>
<reference evidence="6" key="1">
    <citation type="journal article" date="2019" name="Int. J. Syst. Evol. Microbiol.">
        <title>The Global Catalogue of Microorganisms (GCM) 10K type strain sequencing project: providing services to taxonomists for standard genome sequencing and annotation.</title>
        <authorList>
            <consortium name="The Broad Institute Genomics Platform"/>
            <consortium name="The Broad Institute Genome Sequencing Center for Infectious Disease"/>
            <person name="Wu L."/>
            <person name="Ma J."/>
        </authorList>
    </citation>
    <scope>NUCLEOTIDE SEQUENCE [LARGE SCALE GENOMIC DNA]</scope>
    <source>
        <strain evidence="6">JCM 6924</strain>
    </source>
</reference>
<dbReference type="CDD" id="cd07377">
    <property type="entry name" value="WHTH_GntR"/>
    <property type="match status" value="1"/>
</dbReference>
<evidence type="ECO:0000313" key="5">
    <source>
        <dbReference type="EMBL" id="GAA2543990.1"/>
    </source>
</evidence>
<organism evidence="5 6">
    <name type="scientific">Streptomyces levis</name>
    <dbReference type="NCBI Taxonomy" id="285566"/>
    <lineage>
        <taxon>Bacteria</taxon>
        <taxon>Bacillati</taxon>
        <taxon>Actinomycetota</taxon>
        <taxon>Actinomycetes</taxon>
        <taxon>Kitasatosporales</taxon>
        <taxon>Streptomycetaceae</taxon>
        <taxon>Streptomyces</taxon>
    </lineage>
</organism>
<dbReference type="PRINTS" id="PR00035">
    <property type="entry name" value="HTHGNTR"/>
</dbReference>
<sequence>MLDSVKRYVRHVSEDSHAGVPGRAQERVLKALRSAMADGTYPPGAHLPPQRELASRFGVARDTVQRALKVLSDEGLIESRQGSASTVLGRVEQATADTRGRTHTLASFIGRAFERPEVVLDVYTLTSETLDAHIRLQAERIRAGDLSPERITLRMMVPDEELELPYPRSKANPADGRAQSRLHRITREYVGSLKRTLHDLREGDCVPFVEVRVRRVPLTPTFKLYLARGEEALFGPYTLIERSILLDDTDEEIEALDVLGIDATLTYHVKDRDEASPGSSFVRSQQEWFDSLWTQLARDDEVRQPSRLPH</sequence>
<dbReference type="PANTHER" id="PTHR44846">
    <property type="entry name" value="MANNOSYL-D-GLYCERATE TRANSPORT/METABOLISM SYSTEM REPRESSOR MNGR-RELATED"/>
    <property type="match status" value="1"/>
</dbReference>
<feature type="domain" description="HTH gntR-type" evidence="4">
    <location>
        <begin position="22"/>
        <end position="90"/>
    </location>
</feature>
<name>A0ABP6B7C9_9ACTN</name>
<keyword evidence="3" id="KW-0804">Transcription</keyword>
<protein>
    <submittedName>
        <fullName evidence="5">GntR family transcriptional regulator</fullName>
    </submittedName>
</protein>
<dbReference type="InterPro" id="IPR000524">
    <property type="entry name" value="Tscrpt_reg_HTH_GntR"/>
</dbReference>
<dbReference type="InterPro" id="IPR036388">
    <property type="entry name" value="WH-like_DNA-bd_sf"/>
</dbReference>
<keyword evidence="1" id="KW-0805">Transcription regulation</keyword>
<accession>A0ABP6B7C9</accession>
<dbReference type="Pfam" id="PF00392">
    <property type="entry name" value="GntR"/>
    <property type="match status" value="1"/>
</dbReference>
<keyword evidence="2" id="KW-0238">DNA-binding</keyword>
<dbReference type="PANTHER" id="PTHR44846:SF1">
    <property type="entry name" value="MANNOSYL-D-GLYCERATE TRANSPORT_METABOLISM SYSTEM REPRESSOR MNGR-RELATED"/>
    <property type="match status" value="1"/>
</dbReference>
<dbReference type="SUPFAM" id="SSF46785">
    <property type="entry name" value="Winged helix' DNA-binding domain"/>
    <property type="match status" value="1"/>
</dbReference>
<evidence type="ECO:0000256" key="1">
    <source>
        <dbReference type="ARBA" id="ARBA00023015"/>
    </source>
</evidence>
<gene>
    <name evidence="5" type="ORF">GCM10010423_48840</name>
</gene>
<dbReference type="InterPro" id="IPR050679">
    <property type="entry name" value="Bact_HTH_transcr_reg"/>
</dbReference>
<evidence type="ECO:0000259" key="4">
    <source>
        <dbReference type="PROSITE" id="PS50949"/>
    </source>
</evidence>
<keyword evidence="6" id="KW-1185">Reference proteome</keyword>
<comment type="caution">
    <text evidence="5">The sequence shown here is derived from an EMBL/GenBank/DDBJ whole genome shotgun (WGS) entry which is preliminary data.</text>
</comment>
<evidence type="ECO:0000313" key="6">
    <source>
        <dbReference type="Proteomes" id="UP001501095"/>
    </source>
</evidence>
<dbReference type="EMBL" id="BAAATM010000015">
    <property type="protein sequence ID" value="GAA2543990.1"/>
    <property type="molecule type" value="Genomic_DNA"/>
</dbReference>
<dbReference type="Proteomes" id="UP001501095">
    <property type="component" value="Unassembled WGS sequence"/>
</dbReference>
<dbReference type="SMART" id="SM00345">
    <property type="entry name" value="HTH_GNTR"/>
    <property type="match status" value="1"/>
</dbReference>